<dbReference type="PROSITE" id="PS00018">
    <property type="entry name" value="EF_HAND_1"/>
    <property type="match status" value="1"/>
</dbReference>
<dbReference type="GO" id="GO:0005509">
    <property type="term" value="F:calcium ion binding"/>
    <property type="evidence" value="ECO:0007669"/>
    <property type="project" value="InterPro"/>
</dbReference>
<evidence type="ECO:0000256" key="10">
    <source>
        <dbReference type="ARBA" id="ARBA00022837"/>
    </source>
</evidence>
<evidence type="ECO:0000313" key="18">
    <source>
        <dbReference type="EMBL" id="CEL96408.1"/>
    </source>
</evidence>
<keyword evidence="19" id="KW-1185">Reference proteome</keyword>
<evidence type="ECO:0000256" key="8">
    <source>
        <dbReference type="ARBA" id="ARBA00022741"/>
    </source>
</evidence>
<accession>A0A0G4EJ50</accession>
<feature type="domain" description="Protein kinase" evidence="16">
    <location>
        <begin position="61"/>
        <end position="318"/>
    </location>
</feature>
<dbReference type="PROSITE" id="PS50011">
    <property type="entry name" value="PROTEIN_KINASE_DOM"/>
    <property type="match status" value="1"/>
</dbReference>
<evidence type="ECO:0000256" key="1">
    <source>
        <dbReference type="ARBA" id="ARBA00001946"/>
    </source>
</evidence>
<dbReference type="OrthoDB" id="40902at2759"/>
<dbReference type="GO" id="GO:0004674">
    <property type="term" value="F:protein serine/threonine kinase activity"/>
    <property type="evidence" value="ECO:0007669"/>
    <property type="project" value="UniProtKB-KW"/>
</dbReference>
<evidence type="ECO:0000256" key="12">
    <source>
        <dbReference type="ARBA" id="ARBA00024334"/>
    </source>
</evidence>
<evidence type="ECO:0000259" key="16">
    <source>
        <dbReference type="PROSITE" id="PS50011"/>
    </source>
</evidence>
<evidence type="ECO:0000256" key="7">
    <source>
        <dbReference type="ARBA" id="ARBA00022737"/>
    </source>
</evidence>
<evidence type="ECO:0000256" key="9">
    <source>
        <dbReference type="ARBA" id="ARBA00022777"/>
    </source>
</evidence>
<keyword evidence="4" id="KW-0723">Serine/threonine-protein kinase</keyword>
<dbReference type="SMART" id="SM00054">
    <property type="entry name" value="EFh"/>
    <property type="match status" value="4"/>
</dbReference>
<feature type="domain" description="EF-hand" evidence="17">
    <location>
        <begin position="465"/>
        <end position="500"/>
    </location>
</feature>
<comment type="catalytic activity">
    <reaction evidence="14">
        <text>L-seryl-[protein] + ATP = O-phospho-L-seryl-[protein] + ADP + H(+)</text>
        <dbReference type="Rhea" id="RHEA:17989"/>
        <dbReference type="Rhea" id="RHEA-COMP:9863"/>
        <dbReference type="Rhea" id="RHEA-COMP:11604"/>
        <dbReference type="ChEBI" id="CHEBI:15378"/>
        <dbReference type="ChEBI" id="CHEBI:29999"/>
        <dbReference type="ChEBI" id="CHEBI:30616"/>
        <dbReference type="ChEBI" id="CHEBI:83421"/>
        <dbReference type="ChEBI" id="CHEBI:456216"/>
        <dbReference type="EC" id="2.7.11.1"/>
    </reaction>
</comment>
<feature type="compositionally biased region" description="Basic and acidic residues" evidence="15">
    <location>
        <begin position="28"/>
        <end position="38"/>
    </location>
</feature>
<keyword evidence="6" id="KW-0479">Metal-binding</keyword>
<dbReference type="SMART" id="SM00220">
    <property type="entry name" value="S_TKc"/>
    <property type="match status" value="1"/>
</dbReference>
<evidence type="ECO:0000256" key="15">
    <source>
        <dbReference type="SAM" id="MobiDB-lite"/>
    </source>
</evidence>
<keyword evidence="5" id="KW-0808">Transferase</keyword>
<dbReference type="SUPFAM" id="SSF56112">
    <property type="entry name" value="Protein kinase-like (PK-like)"/>
    <property type="match status" value="1"/>
</dbReference>
<dbReference type="EMBL" id="CDMY01000243">
    <property type="protein sequence ID" value="CEL96408.1"/>
    <property type="molecule type" value="Genomic_DNA"/>
</dbReference>
<dbReference type="InterPro" id="IPR018247">
    <property type="entry name" value="EF_Hand_1_Ca_BS"/>
</dbReference>
<dbReference type="InterPro" id="IPR011009">
    <property type="entry name" value="Kinase-like_dom_sf"/>
</dbReference>
<evidence type="ECO:0000256" key="2">
    <source>
        <dbReference type="ARBA" id="ARBA00011245"/>
    </source>
</evidence>
<evidence type="ECO:0000259" key="17">
    <source>
        <dbReference type="PROSITE" id="PS50222"/>
    </source>
</evidence>
<dbReference type="SUPFAM" id="SSF47473">
    <property type="entry name" value="EF-hand"/>
    <property type="match status" value="1"/>
</dbReference>
<dbReference type="InParanoid" id="A0A0G4EJ50"/>
<comment type="catalytic activity">
    <reaction evidence="13">
        <text>L-threonyl-[protein] + ATP = O-phospho-L-threonyl-[protein] + ADP + H(+)</text>
        <dbReference type="Rhea" id="RHEA:46608"/>
        <dbReference type="Rhea" id="RHEA-COMP:11060"/>
        <dbReference type="Rhea" id="RHEA-COMP:11605"/>
        <dbReference type="ChEBI" id="CHEBI:15378"/>
        <dbReference type="ChEBI" id="CHEBI:30013"/>
        <dbReference type="ChEBI" id="CHEBI:30616"/>
        <dbReference type="ChEBI" id="CHEBI:61977"/>
        <dbReference type="ChEBI" id="CHEBI:456216"/>
        <dbReference type="EC" id="2.7.11.1"/>
    </reaction>
</comment>
<dbReference type="Pfam" id="PF13499">
    <property type="entry name" value="EF-hand_7"/>
    <property type="match status" value="2"/>
</dbReference>
<dbReference type="PhylomeDB" id="A0A0G4EJ50"/>
<evidence type="ECO:0000256" key="4">
    <source>
        <dbReference type="ARBA" id="ARBA00022527"/>
    </source>
</evidence>
<keyword evidence="10" id="KW-0106">Calcium</keyword>
<dbReference type="FunFam" id="3.30.200.20:FF:000315">
    <property type="entry name" value="Calcium-dependent protein kinase 3"/>
    <property type="match status" value="1"/>
</dbReference>
<feature type="region of interest" description="Disordered" evidence="15">
    <location>
        <begin position="1"/>
        <end position="38"/>
    </location>
</feature>
<dbReference type="InterPro" id="IPR000719">
    <property type="entry name" value="Prot_kinase_dom"/>
</dbReference>
<dbReference type="CDD" id="cd00051">
    <property type="entry name" value="EFh"/>
    <property type="match status" value="1"/>
</dbReference>
<dbReference type="AlphaFoldDB" id="A0A0G4EJ50"/>
<evidence type="ECO:0000256" key="11">
    <source>
        <dbReference type="ARBA" id="ARBA00022840"/>
    </source>
</evidence>
<evidence type="ECO:0000256" key="13">
    <source>
        <dbReference type="ARBA" id="ARBA00047899"/>
    </source>
</evidence>
<keyword evidence="8" id="KW-0547">Nucleotide-binding</keyword>
<feature type="domain" description="EF-hand" evidence="17">
    <location>
        <begin position="361"/>
        <end position="396"/>
    </location>
</feature>
<keyword evidence="7" id="KW-0677">Repeat</keyword>
<evidence type="ECO:0000256" key="5">
    <source>
        <dbReference type="ARBA" id="ARBA00022679"/>
    </source>
</evidence>
<comment type="subunit">
    <text evidence="2">Monomer.</text>
</comment>
<dbReference type="InterPro" id="IPR050205">
    <property type="entry name" value="CDPK_Ser/Thr_kinases"/>
</dbReference>
<dbReference type="Pfam" id="PF00069">
    <property type="entry name" value="Pkinase"/>
    <property type="match status" value="1"/>
</dbReference>
<keyword evidence="9" id="KW-0418">Kinase</keyword>
<dbReference type="Gene3D" id="3.30.200.20">
    <property type="entry name" value="Phosphorylase Kinase, domain 1"/>
    <property type="match status" value="1"/>
</dbReference>
<evidence type="ECO:0000256" key="6">
    <source>
        <dbReference type="ARBA" id="ARBA00022723"/>
    </source>
</evidence>
<feature type="compositionally biased region" description="Polar residues" evidence="15">
    <location>
        <begin position="9"/>
        <end position="23"/>
    </location>
</feature>
<evidence type="ECO:0000256" key="14">
    <source>
        <dbReference type="ARBA" id="ARBA00048679"/>
    </source>
</evidence>
<dbReference type="FunFam" id="1.10.510.10:FF:000571">
    <property type="entry name" value="Maternal embryonic leucine zipper kinase"/>
    <property type="match status" value="1"/>
</dbReference>
<reference evidence="18 19" key="1">
    <citation type="submission" date="2014-11" db="EMBL/GenBank/DDBJ databases">
        <authorList>
            <person name="Zhu J."/>
            <person name="Qi W."/>
            <person name="Song R."/>
        </authorList>
    </citation>
    <scope>NUCLEOTIDE SEQUENCE [LARGE SCALE GENOMIC DNA]</scope>
</reference>
<comment type="similarity">
    <text evidence="12">Belongs to the protein kinase superfamily. Ser/Thr protein kinase family. CDPK subfamily.</text>
</comment>
<sequence>MGNRCTAGKDSQGQPAKNKTPQNKLRKTPQEDMRLSGLIKREPTLQKASRIRRKDIREDYDFEQKVLGTGFSGPVKLAKNKLTGRQYAVKPFNKKGAKRERIELLRNEAEIYLQLDHPNIARLIEIYEDEQHVFMVMEYCSGKELYHRLCEKQMYKEQDAAEVTKQMLDAIYYLHSHSIVHRDLKLENWLYESEADDAYLKLIDFGFSKIWNPRHNRKMHATCGSLAYVSPDTLSGSYTNACDMWSLGVIVYMLLVGYPPFYGSENEILDKIAAGKYSLTGPRWPKVSRNAKDFVRRLLEVDPNKRMTAKEALDHVWITERVKAPEVKIEHDALEGLKSYAQSSHLKRAALTMMAYSLTSEEIEGMRELFKAIDKSREGTIRLEELTAVMQDHMEISNDEIEKIFSVLDHNKDEQVYYTDFLAAMLSTRIRLHEDLIRRAFERFDIDNSGVISVENLKGVLGDNYDGAAVEEIVKMADIDGNGTIDYEEFLAAVTAASEWSISETMLVDGPNGNEMDRAKIKTADERLKAVAKFLDKAVEAEPSRRELIGMANLKHTSHSTPLIA</sequence>
<evidence type="ECO:0000313" key="19">
    <source>
        <dbReference type="Proteomes" id="UP000041254"/>
    </source>
</evidence>
<dbReference type="GO" id="GO:0005524">
    <property type="term" value="F:ATP binding"/>
    <property type="evidence" value="ECO:0007669"/>
    <property type="project" value="UniProtKB-KW"/>
</dbReference>
<organism evidence="18 19">
    <name type="scientific">Vitrella brassicaformis (strain CCMP3155)</name>
    <dbReference type="NCBI Taxonomy" id="1169540"/>
    <lineage>
        <taxon>Eukaryota</taxon>
        <taxon>Sar</taxon>
        <taxon>Alveolata</taxon>
        <taxon>Colpodellida</taxon>
        <taxon>Vitrellaceae</taxon>
        <taxon>Vitrella</taxon>
    </lineage>
</organism>
<keyword evidence="11" id="KW-0067">ATP-binding</keyword>
<dbReference type="InterPro" id="IPR011992">
    <property type="entry name" value="EF-hand-dom_pair"/>
</dbReference>
<name>A0A0G4EJ50_VITBC</name>
<dbReference type="Proteomes" id="UP000041254">
    <property type="component" value="Unassembled WGS sequence"/>
</dbReference>
<dbReference type="InterPro" id="IPR002048">
    <property type="entry name" value="EF_hand_dom"/>
</dbReference>
<dbReference type="PANTHER" id="PTHR24349">
    <property type="entry name" value="SERINE/THREONINE-PROTEIN KINASE"/>
    <property type="match status" value="1"/>
</dbReference>
<dbReference type="STRING" id="1169540.A0A0G4EJ50"/>
<dbReference type="FunFam" id="1.10.238.10:FF:000003">
    <property type="entry name" value="Calmodulin A"/>
    <property type="match status" value="1"/>
</dbReference>
<dbReference type="Gene3D" id="1.10.238.10">
    <property type="entry name" value="EF-hand"/>
    <property type="match status" value="2"/>
</dbReference>
<gene>
    <name evidence="18" type="ORF">Vbra_7542</name>
</gene>
<evidence type="ECO:0000256" key="3">
    <source>
        <dbReference type="ARBA" id="ARBA00012513"/>
    </source>
</evidence>
<protein>
    <recommendedName>
        <fullName evidence="3">non-specific serine/threonine protein kinase</fullName>
        <ecNumber evidence="3">2.7.11.1</ecNumber>
    </recommendedName>
</protein>
<dbReference type="OMA" id="LFFAFCK"/>
<comment type="cofactor">
    <cofactor evidence="1">
        <name>Mg(2+)</name>
        <dbReference type="ChEBI" id="CHEBI:18420"/>
    </cofactor>
</comment>
<dbReference type="PROSITE" id="PS50222">
    <property type="entry name" value="EF_HAND_2"/>
    <property type="match status" value="2"/>
</dbReference>
<dbReference type="Gene3D" id="1.10.510.10">
    <property type="entry name" value="Transferase(Phosphotransferase) domain 1"/>
    <property type="match status" value="1"/>
</dbReference>
<proteinExistence type="inferred from homology"/>
<dbReference type="CDD" id="cd05117">
    <property type="entry name" value="STKc_CAMK"/>
    <property type="match status" value="1"/>
</dbReference>
<dbReference type="EC" id="2.7.11.1" evidence="3"/>
<dbReference type="VEuPathDB" id="CryptoDB:Vbra_7542"/>